<comment type="caution">
    <text evidence="1">The sequence shown here is derived from an EMBL/GenBank/DDBJ whole genome shotgun (WGS) entry which is preliminary data.</text>
</comment>
<proteinExistence type="predicted"/>
<evidence type="ECO:0000313" key="1">
    <source>
        <dbReference type="EMBL" id="OWZ83639.1"/>
    </source>
</evidence>
<dbReference type="EMBL" id="NIQC01000014">
    <property type="protein sequence ID" value="OWZ83639.1"/>
    <property type="molecule type" value="Genomic_DNA"/>
</dbReference>
<dbReference type="RefSeq" id="WP_089023654.1">
    <property type="nucleotide sequence ID" value="NZ_NIQC01000014.1"/>
</dbReference>
<sequence length="71" mass="7951">MQKDLHELIAKTISKMPKRSKAEPKAKLSYTNGHFAYAFTGAVLTDGFGVIRDIELFEGQKDSTTLKPHNE</sequence>
<dbReference type="OrthoDB" id="1706305at2"/>
<name>A0A226BZN0_9FIRM</name>
<reference evidence="1 2" key="1">
    <citation type="submission" date="2017-06" db="EMBL/GenBank/DDBJ databases">
        <title>Draft Genome Sequence of Natranaerobius trueperi halophilic, alkalithermophilic bacteria from soda lakes.</title>
        <authorList>
            <person name="Zhao B."/>
        </authorList>
    </citation>
    <scope>NUCLEOTIDE SEQUENCE [LARGE SCALE GENOMIC DNA]</scope>
    <source>
        <strain evidence="1 2">DSM 18760</strain>
    </source>
</reference>
<keyword evidence="2" id="KW-1185">Reference proteome</keyword>
<gene>
    <name evidence="1" type="ORF">CDO51_07405</name>
</gene>
<dbReference type="AlphaFoldDB" id="A0A226BZN0"/>
<organism evidence="1 2">
    <name type="scientific">Natranaerobius trueperi</name>
    <dbReference type="NCBI Taxonomy" id="759412"/>
    <lineage>
        <taxon>Bacteria</taxon>
        <taxon>Bacillati</taxon>
        <taxon>Bacillota</taxon>
        <taxon>Clostridia</taxon>
        <taxon>Natranaerobiales</taxon>
        <taxon>Natranaerobiaceae</taxon>
        <taxon>Natranaerobius</taxon>
    </lineage>
</organism>
<accession>A0A226BZN0</accession>
<dbReference type="Proteomes" id="UP000214588">
    <property type="component" value="Unassembled WGS sequence"/>
</dbReference>
<evidence type="ECO:0000313" key="2">
    <source>
        <dbReference type="Proteomes" id="UP000214588"/>
    </source>
</evidence>
<protein>
    <submittedName>
        <fullName evidence="1">Uncharacterized protein</fullName>
    </submittedName>
</protein>